<evidence type="ECO:0000313" key="2">
    <source>
        <dbReference type="EMBL" id="MEE2524937.1"/>
    </source>
</evidence>
<feature type="chain" id="PRO_5045805542" description="Auto-transporter adhesin head GIN domain-containing protein" evidence="1">
    <location>
        <begin position="26"/>
        <end position="293"/>
    </location>
</feature>
<comment type="caution">
    <text evidence="2">The sequence shown here is derived from an EMBL/GenBank/DDBJ whole genome shotgun (WGS) entry which is preliminary data.</text>
</comment>
<dbReference type="Proteomes" id="UP001354971">
    <property type="component" value="Unassembled WGS sequence"/>
</dbReference>
<gene>
    <name evidence="2" type="ORF">V0U79_01045</name>
</gene>
<feature type="signal peptide" evidence="1">
    <location>
        <begin position="1"/>
        <end position="25"/>
    </location>
</feature>
<reference evidence="2 3" key="1">
    <citation type="submission" date="2024-01" db="EMBL/GenBank/DDBJ databases">
        <title>Hyphobacterium bacterium isolated from marine sediment.</title>
        <authorList>
            <person name="Zhao S."/>
        </authorList>
    </citation>
    <scope>NUCLEOTIDE SEQUENCE [LARGE SCALE GENOMIC DNA]</scope>
    <source>
        <strain evidence="3">HN65</strain>
    </source>
</reference>
<organism evidence="2 3">
    <name type="scientific">Hyphobacterium lacteum</name>
    <dbReference type="NCBI Taxonomy" id="3116575"/>
    <lineage>
        <taxon>Bacteria</taxon>
        <taxon>Pseudomonadati</taxon>
        <taxon>Pseudomonadota</taxon>
        <taxon>Alphaproteobacteria</taxon>
        <taxon>Maricaulales</taxon>
        <taxon>Maricaulaceae</taxon>
        <taxon>Hyphobacterium</taxon>
    </lineage>
</organism>
<keyword evidence="3" id="KW-1185">Reference proteome</keyword>
<evidence type="ECO:0008006" key="4">
    <source>
        <dbReference type="Google" id="ProtNLM"/>
    </source>
</evidence>
<protein>
    <recommendedName>
        <fullName evidence="4">Auto-transporter adhesin head GIN domain-containing protein</fullName>
    </recommendedName>
</protein>
<evidence type="ECO:0000256" key="1">
    <source>
        <dbReference type="SAM" id="SignalP"/>
    </source>
</evidence>
<name>A0ABU7LM32_9PROT</name>
<evidence type="ECO:0000313" key="3">
    <source>
        <dbReference type="Proteomes" id="UP001354971"/>
    </source>
</evidence>
<proteinExistence type="predicted"/>
<dbReference type="EMBL" id="JAZDRP010000001">
    <property type="protein sequence ID" value="MEE2524937.1"/>
    <property type="molecule type" value="Genomic_DNA"/>
</dbReference>
<sequence length="293" mass="29434">MKVILATSAALGALMVGGCADSASATVHMSGAGAYSSADGQHVYDQDGDVSLMGSDMSVSGRIGGALSLIGSDLDVDADIGEGMSLVGSDITFSGSVGGNTSIAGSDVEWAGTSGGSVEIAGSDIEWSGSADDGLAIAGSDVGIDGRIGEDVDIAGSDVELSQATNVGGDLSIAGSDLIIHGTIGGNADLVGNSIEMDGRIEGRLLAVAFSRSGWSWTTDNSHHRIRINGAVGEGSAVCARRVEIGPEADISGTLAVFAEDPPVFTDGATQADVNFEEIGDRDCDDLLEPYDR</sequence>
<dbReference type="RefSeq" id="WP_330197601.1">
    <property type="nucleotide sequence ID" value="NZ_JAZDRP010000001.1"/>
</dbReference>
<keyword evidence="1" id="KW-0732">Signal</keyword>
<dbReference type="PROSITE" id="PS51257">
    <property type="entry name" value="PROKAR_LIPOPROTEIN"/>
    <property type="match status" value="1"/>
</dbReference>
<accession>A0ABU7LM32</accession>